<keyword evidence="2" id="KW-1185">Reference proteome</keyword>
<dbReference type="Gene3D" id="3.80.10.10">
    <property type="entry name" value="Ribonuclease Inhibitor"/>
    <property type="match status" value="1"/>
</dbReference>
<name>A0A7R9AGK2_9CRUS</name>
<dbReference type="AlphaFoldDB" id="A0A7R9AGK2"/>
<accession>A0A7R9AGK2</accession>
<dbReference type="PROSITE" id="PS51450">
    <property type="entry name" value="LRR"/>
    <property type="match status" value="1"/>
</dbReference>
<gene>
    <name evidence="1" type="ORF">DSTB1V02_LOCUS13455</name>
</gene>
<protein>
    <recommendedName>
        <fullName evidence="3">Chaoptin</fullName>
    </recommendedName>
</protein>
<evidence type="ECO:0008006" key="3">
    <source>
        <dbReference type="Google" id="ProtNLM"/>
    </source>
</evidence>
<feature type="non-terminal residue" evidence="1">
    <location>
        <position position="124"/>
    </location>
</feature>
<sequence length="124" mass="14360">MTKEFRIVNEPKFMDEYIPAGIFGGLTFQDVEISWHHPPSHQSQRNAFPLKKIPPMAILPFQNSLVNLTIQSGNLEDFPFHSLHAFKFLKYLDLSWNSITSVPTLKSESILILHLRNNKITRLE</sequence>
<dbReference type="EMBL" id="CAJPEV010006444">
    <property type="protein sequence ID" value="CAG0904127.1"/>
    <property type="molecule type" value="Genomic_DNA"/>
</dbReference>
<dbReference type="Proteomes" id="UP000677054">
    <property type="component" value="Unassembled WGS sequence"/>
</dbReference>
<evidence type="ECO:0000313" key="2">
    <source>
        <dbReference type="Proteomes" id="UP000677054"/>
    </source>
</evidence>
<reference evidence="1" key="1">
    <citation type="submission" date="2020-11" db="EMBL/GenBank/DDBJ databases">
        <authorList>
            <person name="Tran Van P."/>
        </authorList>
    </citation>
    <scope>NUCLEOTIDE SEQUENCE</scope>
</reference>
<proteinExistence type="predicted"/>
<dbReference type="OrthoDB" id="8400687at2759"/>
<dbReference type="SUPFAM" id="SSF52058">
    <property type="entry name" value="L domain-like"/>
    <property type="match status" value="1"/>
</dbReference>
<organism evidence="1">
    <name type="scientific">Darwinula stevensoni</name>
    <dbReference type="NCBI Taxonomy" id="69355"/>
    <lineage>
        <taxon>Eukaryota</taxon>
        <taxon>Metazoa</taxon>
        <taxon>Ecdysozoa</taxon>
        <taxon>Arthropoda</taxon>
        <taxon>Crustacea</taxon>
        <taxon>Oligostraca</taxon>
        <taxon>Ostracoda</taxon>
        <taxon>Podocopa</taxon>
        <taxon>Podocopida</taxon>
        <taxon>Darwinulocopina</taxon>
        <taxon>Darwinuloidea</taxon>
        <taxon>Darwinulidae</taxon>
        <taxon>Darwinula</taxon>
    </lineage>
</organism>
<dbReference type="EMBL" id="LR905961">
    <property type="protein sequence ID" value="CAD7253708.1"/>
    <property type="molecule type" value="Genomic_DNA"/>
</dbReference>
<evidence type="ECO:0000313" key="1">
    <source>
        <dbReference type="EMBL" id="CAD7253708.1"/>
    </source>
</evidence>
<dbReference type="InterPro" id="IPR001611">
    <property type="entry name" value="Leu-rich_rpt"/>
</dbReference>
<dbReference type="InterPro" id="IPR032675">
    <property type="entry name" value="LRR_dom_sf"/>
</dbReference>